<dbReference type="PANTHER" id="PTHR30055:SF234">
    <property type="entry name" value="HTH-TYPE TRANSCRIPTIONAL REGULATOR BETI"/>
    <property type="match status" value="1"/>
</dbReference>
<dbReference type="InterPro" id="IPR036271">
    <property type="entry name" value="Tet_transcr_reg_TetR-rel_C_sf"/>
</dbReference>
<dbReference type="Pfam" id="PF00440">
    <property type="entry name" value="TetR_N"/>
    <property type="match status" value="1"/>
</dbReference>
<dbReference type="Gene3D" id="1.10.357.10">
    <property type="entry name" value="Tetracycline Repressor, domain 2"/>
    <property type="match status" value="1"/>
</dbReference>
<dbReference type="Pfam" id="PF21597">
    <property type="entry name" value="TetR_C_43"/>
    <property type="match status" value="1"/>
</dbReference>
<evidence type="ECO:0000256" key="3">
    <source>
        <dbReference type="ARBA" id="ARBA00023163"/>
    </source>
</evidence>
<dbReference type="PANTHER" id="PTHR30055">
    <property type="entry name" value="HTH-TYPE TRANSCRIPTIONAL REGULATOR RUTR"/>
    <property type="match status" value="1"/>
</dbReference>
<evidence type="ECO:0000256" key="2">
    <source>
        <dbReference type="ARBA" id="ARBA00023125"/>
    </source>
</evidence>
<dbReference type="InterPro" id="IPR001647">
    <property type="entry name" value="HTH_TetR"/>
</dbReference>
<dbReference type="InterPro" id="IPR050109">
    <property type="entry name" value="HTH-type_TetR-like_transc_reg"/>
</dbReference>
<reference evidence="6 7" key="1">
    <citation type="submission" date="2023-09" db="EMBL/GenBank/DDBJ databases">
        <title>Micromonospora halotolerans DSM 45598 genome sequence.</title>
        <authorList>
            <person name="Mo P."/>
        </authorList>
    </citation>
    <scope>NUCLEOTIDE SEQUENCE [LARGE SCALE GENOMIC DNA]</scope>
    <source>
        <strain evidence="6 7">DSM 45598</strain>
    </source>
</reference>
<organism evidence="6 7">
    <name type="scientific">Micromonospora halotolerans</name>
    <dbReference type="NCBI Taxonomy" id="709879"/>
    <lineage>
        <taxon>Bacteria</taxon>
        <taxon>Bacillati</taxon>
        <taxon>Actinomycetota</taxon>
        <taxon>Actinomycetes</taxon>
        <taxon>Micromonosporales</taxon>
        <taxon>Micromonosporaceae</taxon>
        <taxon>Micromonospora</taxon>
    </lineage>
</organism>
<dbReference type="EMBL" id="CP134876">
    <property type="protein sequence ID" value="WNM39432.1"/>
    <property type="molecule type" value="Genomic_DNA"/>
</dbReference>
<dbReference type="SUPFAM" id="SSF48498">
    <property type="entry name" value="Tetracyclin repressor-like, C-terminal domain"/>
    <property type="match status" value="1"/>
</dbReference>
<feature type="DNA-binding region" description="H-T-H motif" evidence="4">
    <location>
        <begin position="36"/>
        <end position="55"/>
    </location>
</feature>
<dbReference type="PROSITE" id="PS01081">
    <property type="entry name" value="HTH_TETR_1"/>
    <property type="match status" value="1"/>
</dbReference>
<evidence type="ECO:0000256" key="4">
    <source>
        <dbReference type="PROSITE-ProRule" id="PRU00335"/>
    </source>
</evidence>
<proteinExistence type="predicted"/>
<feature type="domain" description="HTH tetR-type" evidence="5">
    <location>
        <begin position="14"/>
        <end position="73"/>
    </location>
</feature>
<name>A0ABY9ZWZ8_9ACTN</name>
<dbReference type="InterPro" id="IPR049445">
    <property type="entry name" value="TetR_SbtR-like_C"/>
</dbReference>
<dbReference type="RefSeq" id="WP_313721362.1">
    <property type="nucleotide sequence ID" value="NZ_CP134876.1"/>
</dbReference>
<keyword evidence="1" id="KW-0805">Transcription regulation</keyword>
<dbReference type="SUPFAM" id="SSF46689">
    <property type="entry name" value="Homeodomain-like"/>
    <property type="match status" value="1"/>
</dbReference>
<evidence type="ECO:0000313" key="7">
    <source>
        <dbReference type="Proteomes" id="UP001303001"/>
    </source>
</evidence>
<evidence type="ECO:0000256" key="1">
    <source>
        <dbReference type="ARBA" id="ARBA00023015"/>
    </source>
</evidence>
<dbReference type="InterPro" id="IPR009057">
    <property type="entry name" value="Homeodomain-like_sf"/>
</dbReference>
<sequence length="192" mass="20180">MTPATDRPLRADARRNRARVLEAAEVVFAAKGVSASTEDVARAAGVGVGTVFRHFPTKEALLEALYRGRLQRMAEAARATADAEDPGEAFFSLLADAVEHSATKIAVADALTKAGVDVHRASAEESRELTEALTALLLRAQRVGAVRPDLALPDLMAVLVGASRAAEHATSDESRSRVVGLVLDGLKASRSG</sequence>
<gene>
    <name evidence="6" type="ORF">RMN56_30720</name>
</gene>
<dbReference type="InterPro" id="IPR023772">
    <property type="entry name" value="DNA-bd_HTH_TetR-type_CS"/>
</dbReference>
<keyword evidence="2 4" id="KW-0238">DNA-binding</keyword>
<keyword evidence="3" id="KW-0804">Transcription</keyword>
<accession>A0ABY9ZWZ8</accession>
<dbReference type="Proteomes" id="UP001303001">
    <property type="component" value="Chromosome"/>
</dbReference>
<dbReference type="PROSITE" id="PS50977">
    <property type="entry name" value="HTH_TETR_2"/>
    <property type="match status" value="1"/>
</dbReference>
<evidence type="ECO:0000313" key="6">
    <source>
        <dbReference type="EMBL" id="WNM39432.1"/>
    </source>
</evidence>
<evidence type="ECO:0000259" key="5">
    <source>
        <dbReference type="PROSITE" id="PS50977"/>
    </source>
</evidence>
<keyword evidence="7" id="KW-1185">Reference proteome</keyword>
<protein>
    <submittedName>
        <fullName evidence="6">Helix-turn-helix domain-containing protein</fullName>
    </submittedName>
</protein>
<dbReference type="PRINTS" id="PR00455">
    <property type="entry name" value="HTHTETR"/>
</dbReference>